<keyword evidence="2" id="KW-0576">Peroxisome</keyword>
<dbReference type="EMBL" id="CATQJA010002651">
    <property type="protein sequence ID" value="CAJ0577781.1"/>
    <property type="molecule type" value="Genomic_DNA"/>
</dbReference>
<dbReference type="GO" id="GO:0016559">
    <property type="term" value="P:peroxisome fission"/>
    <property type="evidence" value="ECO:0007669"/>
    <property type="project" value="InterPro"/>
</dbReference>
<keyword evidence="6" id="KW-1185">Reference proteome</keyword>
<dbReference type="PANTHER" id="PTHR20990:SF1">
    <property type="entry name" value="PEROXISOMAL MEMBRANE PROTEIN 11C"/>
    <property type="match status" value="1"/>
</dbReference>
<gene>
    <name evidence="5" type="ORF">MSPICULIGERA_LOCUS16048</name>
</gene>
<comment type="subcellular location">
    <subcellularLocation>
        <location evidence="3">Peroxisome membrane</location>
    </subcellularLocation>
</comment>
<keyword evidence="4" id="KW-0812">Transmembrane</keyword>
<name>A0AA36CZE3_9BILA</name>
<evidence type="ECO:0000256" key="4">
    <source>
        <dbReference type="SAM" id="Phobius"/>
    </source>
</evidence>
<reference evidence="5" key="1">
    <citation type="submission" date="2023-06" db="EMBL/GenBank/DDBJ databases">
        <authorList>
            <person name="Delattre M."/>
        </authorList>
    </citation>
    <scope>NUCLEOTIDE SEQUENCE</scope>
    <source>
        <strain evidence="5">AF72</strain>
    </source>
</reference>
<evidence type="ECO:0000313" key="5">
    <source>
        <dbReference type="EMBL" id="CAJ0577781.1"/>
    </source>
</evidence>
<dbReference type="InterPro" id="IPR026510">
    <property type="entry name" value="PEX11C_met"/>
</dbReference>
<dbReference type="Proteomes" id="UP001177023">
    <property type="component" value="Unassembled WGS sequence"/>
</dbReference>
<dbReference type="PANTHER" id="PTHR20990">
    <property type="entry name" value="PEROXISOMAL BIOGENESIS FACTOR 11"/>
    <property type="match status" value="1"/>
</dbReference>
<organism evidence="5 6">
    <name type="scientific">Mesorhabditis spiculigera</name>
    <dbReference type="NCBI Taxonomy" id="96644"/>
    <lineage>
        <taxon>Eukaryota</taxon>
        <taxon>Metazoa</taxon>
        <taxon>Ecdysozoa</taxon>
        <taxon>Nematoda</taxon>
        <taxon>Chromadorea</taxon>
        <taxon>Rhabditida</taxon>
        <taxon>Rhabditina</taxon>
        <taxon>Rhabditomorpha</taxon>
        <taxon>Rhabditoidea</taxon>
        <taxon>Rhabditidae</taxon>
        <taxon>Mesorhabditinae</taxon>
        <taxon>Mesorhabditis</taxon>
    </lineage>
</organism>
<evidence type="ECO:0000256" key="1">
    <source>
        <dbReference type="ARBA" id="ARBA00023136"/>
    </source>
</evidence>
<comment type="caution">
    <text evidence="5">The sequence shown here is derived from an EMBL/GenBank/DDBJ whole genome shotgun (WGS) entry which is preliminary data.</text>
</comment>
<protein>
    <recommendedName>
        <fullName evidence="7">Peroxisomal membrane protein 11C</fullName>
    </recommendedName>
</protein>
<dbReference type="AlphaFoldDB" id="A0AA36CZE3"/>
<feature type="non-terminal residue" evidence="5">
    <location>
        <position position="1"/>
    </location>
</feature>
<dbReference type="InterPro" id="IPR008733">
    <property type="entry name" value="PEX11"/>
</dbReference>
<evidence type="ECO:0000256" key="2">
    <source>
        <dbReference type="ARBA" id="ARBA00023140"/>
    </source>
</evidence>
<sequence length="207" mass="23210">MARPVELPTVDALLKSLGSYAGRDKAIRTLYFLIQLHAQKSAKSKEWMVIAKQLSTTRMVLRQFNGPSQLKALSTLPGLSRILDKFDFTCVSTITVAYTIYWGVELLAWLSDAKVLAYDSVRLFRYCLYLWLIAIVAGVLKQIREVCKKGLEKGRDELWTLVGLVCDGLSAVNMLPHKGFLWSGKFSTRQQASFSLIASAIGWSKTL</sequence>
<accession>A0AA36CZE3</accession>
<keyword evidence="1 4" id="KW-0472">Membrane</keyword>
<evidence type="ECO:0008006" key="7">
    <source>
        <dbReference type="Google" id="ProtNLM"/>
    </source>
</evidence>
<dbReference type="Pfam" id="PF05648">
    <property type="entry name" value="PEX11"/>
    <property type="match status" value="1"/>
</dbReference>
<feature type="transmembrane region" description="Helical" evidence="4">
    <location>
        <begin position="123"/>
        <end position="140"/>
    </location>
</feature>
<feature type="transmembrane region" description="Helical" evidence="4">
    <location>
        <begin position="88"/>
        <end position="111"/>
    </location>
</feature>
<keyword evidence="4" id="KW-1133">Transmembrane helix</keyword>
<proteinExistence type="predicted"/>
<evidence type="ECO:0000313" key="6">
    <source>
        <dbReference type="Proteomes" id="UP001177023"/>
    </source>
</evidence>
<dbReference type="GO" id="GO:0005778">
    <property type="term" value="C:peroxisomal membrane"/>
    <property type="evidence" value="ECO:0007669"/>
    <property type="project" value="UniProtKB-SubCell"/>
</dbReference>
<evidence type="ECO:0000256" key="3">
    <source>
        <dbReference type="ARBA" id="ARBA00046271"/>
    </source>
</evidence>